<dbReference type="CDD" id="cd09990">
    <property type="entry name" value="Agmatinase-like"/>
    <property type="match status" value="1"/>
</dbReference>
<dbReference type="AlphaFoldDB" id="A0A6N9Q392"/>
<dbReference type="InterPro" id="IPR020855">
    <property type="entry name" value="Ureohydrolase_Mn_BS"/>
</dbReference>
<evidence type="ECO:0000256" key="3">
    <source>
        <dbReference type="ARBA" id="ARBA00022808"/>
    </source>
</evidence>
<dbReference type="PANTHER" id="PTHR11358:SF35">
    <property type="entry name" value="FORMIMIDOYLGLUTAMASE"/>
    <property type="match status" value="1"/>
</dbReference>
<dbReference type="NCBIfam" id="TIGR01227">
    <property type="entry name" value="hutG"/>
    <property type="match status" value="1"/>
</dbReference>
<gene>
    <name evidence="9" type="ORF">ERL59_09885</name>
</gene>
<evidence type="ECO:0000313" key="10">
    <source>
        <dbReference type="Proteomes" id="UP000448943"/>
    </source>
</evidence>
<dbReference type="InterPro" id="IPR023696">
    <property type="entry name" value="Ureohydrolase_dom_sf"/>
</dbReference>
<dbReference type="GO" id="GO:0008783">
    <property type="term" value="F:agmatinase activity"/>
    <property type="evidence" value="ECO:0007669"/>
    <property type="project" value="TreeGrafter"/>
</dbReference>
<dbReference type="GO" id="GO:0019556">
    <property type="term" value="P:L-histidine catabolic process to glutamate and formamide"/>
    <property type="evidence" value="ECO:0007669"/>
    <property type="project" value="UniProtKB-UniRule"/>
</dbReference>
<keyword evidence="2 8" id="KW-0378">Hydrolase</keyword>
<dbReference type="InterPro" id="IPR006035">
    <property type="entry name" value="Ureohydrolase"/>
</dbReference>
<sequence length="338" mass="37684">MEKWYTKEGICVTEQFEYLKKAGSSKFTDRHIKKAADLLEHWNGKQIEGAALIGAPLSKPSISHSGASFTPNVIRNLLQSYTTYAIDENINLNNTIVDCGDIYMHVTDLIQSQNRIKKTMEELCTTNPQMIPILLGGDHSVSYPSIEGFSKVKGKVGIIQFDAHHDLRNLKDGGPSNGTPFRSLIESGVIKGDQLVQIGIRNFSNSQVYREYAEKQGVTIYTMKDVRNQSIQAIINDSIEQLKNKVDIIYISVDMDVLDQTFAPGCPAIGPGGMDSYTLLEAIQLLGEENLVQGMDIVEIDPTLDFRDMTSRVAVHVILSFLLSKSNKNKKHINQFTK</sequence>
<feature type="binding site" evidence="6">
    <location>
        <position position="256"/>
    </location>
    <ligand>
        <name>Mn(2+)</name>
        <dbReference type="ChEBI" id="CHEBI:29035"/>
        <label>1</label>
    </ligand>
</feature>
<evidence type="ECO:0000313" key="9">
    <source>
        <dbReference type="EMBL" id="NBI29268.1"/>
    </source>
</evidence>
<dbReference type="EC" id="3.5.3.8" evidence="5"/>
<feature type="binding site" evidence="6">
    <location>
        <position position="254"/>
    </location>
    <ligand>
        <name>Mn(2+)</name>
        <dbReference type="ChEBI" id="CHEBI:29035"/>
        <label>1</label>
    </ligand>
</feature>
<feature type="binding site" evidence="6">
    <location>
        <position position="162"/>
    </location>
    <ligand>
        <name>Mn(2+)</name>
        <dbReference type="ChEBI" id="CHEBI:29035"/>
        <label>1</label>
    </ligand>
</feature>
<dbReference type="Gene3D" id="3.40.800.10">
    <property type="entry name" value="Ureohydrolase domain"/>
    <property type="match status" value="1"/>
</dbReference>
<name>A0A6N9Q392_9BACL</name>
<dbReference type="EMBL" id="SIJB01000023">
    <property type="protein sequence ID" value="NBI29268.1"/>
    <property type="molecule type" value="Genomic_DNA"/>
</dbReference>
<keyword evidence="3" id="KW-0369">Histidine metabolism</keyword>
<reference evidence="9 10" key="1">
    <citation type="submission" date="2019-01" db="EMBL/GenBank/DDBJ databases">
        <title>Chengkuizengella sp. nov., isolated from deep-sea sediment of East Pacific Ocean.</title>
        <authorList>
            <person name="Yang J."/>
            <person name="Lai Q."/>
            <person name="Shao Z."/>
        </authorList>
    </citation>
    <scope>NUCLEOTIDE SEQUENCE [LARGE SCALE GENOMIC DNA]</scope>
    <source>
        <strain evidence="9 10">YPA3-1-1</strain>
    </source>
</reference>
<feature type="binding site" evidence="6">
    <location>
        <position position="139"/>
    </location>
    <ligand>
        <name>Mn(2+)</name>
        <dbReference type="ChEBI" id="CHEBI:29035"/>
        <label>1</label>
    </ligand>
</feature>
<dbReference type="OrthoDB" id="9788689at2"/>
<comment type="caution">
    <text evidence="9">The sequence shown here is derived from an EMBL/GenBank/DDBJ whole genome shotgun (WGS) entry which is preliminary data.</text>
</comment>
<organism evidence="9 10">
    <name type="scientific">Chengkuizengella marina</name>
    <dbReference type="NCBI Taxonomy" id="2507566"/>
    <lineage>
        <taxon>Bacteria</taxon>
        <taxon>Bacillati</taxon>
        <taxon>Bacillota</taxon>
        <taxon>Bacilli</taxon>
        <taxon>Bacillales</taxon>
        <taxon>Paenibacillaceae</taxon>
        <taxon>Chengkuizengella</taxon>
    </lineage>
</organism>
<feature type="binding site" evidence="6">
    <location>
        <position position="164"/>
    </location>
    <ligand>
        <name>Mn(2+)</name>
        <dbReference type="ChEBI" id="CHEBI:29035"/>
        <label>1</label>
    </ligand>
</feature>
<dbReference type="Proteomes" id="UP000448943">
    <property type="component" value="Unassembled WGS sequence"/>
</dbReference>
<evidence type="ECO:0000256" key="7">
    <source>
        <dbReference type="PROSITE-ProRule" id="PRU00742"/>
    </source>
</evidence>
<dbReference type="PROSITE" id="PS01053">
    <property type="entry name" value="ARGINASE_1"/>
    <property type="match status" value="1"/>
</dbReference>
<evidence type="ECO:0000256" key="5">
    <source>
        <dbReference type="NCBIfam" id="TIGR01227"/>
    </source>
</evidence>
<dbReference type="GO" id="GO:0046872">
    <property type="term" value="F:metal ion binding"/>
    <property type="evidence" value="ECO:0007669"/>
    <property type="project" value="UniProtKB-KW"/>
</dbReference>
<keyword evidence="4 6" id="KW-0464">Manganese</keyword>
<dbReference type="Pfam" id="PF00491">
    <property type="entry name" value="Arginase"/>
    <property type="match status" value="1"/>
</dbReference>
<dbReference type="InterPro" id="IPR005923">
    <property type="entry name" value="HutG"/>
</dbReference>
<evidence type="ECO:0000256" key="4">
    <source>
        <dbReference type="ARBA" id="ARBA00023211"/>
    </source>
</evidence>
<accession>A0A6N9Q392</accession>
<comment type="cofactor">
    <cofactor evidence="6">
        <name>Mn(2+)</name>
        <dbReference type="ChEBI" id="CHEBI:29035"/>
    </cofactor>
    <text evidence="6">Binds 2 manganese ions per subunit.</text>
</comment>
<dbReference type="GO" id="GO:0033389">
    <property type="term" value="P:putrescine biosynthetic process from arginine, via agmatine"/>
    <property type="evidence" value="ECO:0007669"/>
    <property type="project" value="TreeGrafter"/>
</dbReference>
<keyword evidence="1 6" id="KW-0479">Metal-binding</keyword>
<dbReference type="PRINTS" id="PR00116">
    <property type="entry name" value="ARGINASE"/>
</dbReference>
<protein>
    <recommendedName>
        <fullName evidence="5">Formimidoylglutamase</fullName>
        <ecNumber evidence="5">3.5.3.8</ecNumber>
    </recommendedName>
</protein>
<feature type="binding site" evidence="6">
    <location>
        <position position="166"/>
    </location>
    <ligand>
        <name>Mn(2+)</name>
        <dbReference type="ChEBI" id="CHEBI:29035"/>
        <label>1</label>
    </ligand>
</feature>
<dbReference type="PANTHER" id="PTHR11358">
    <property type="entry name" value="ARGINASE/AGMATINASE"/>
    <property type="match status" value="1"/>
</dbReference>
<proteinExistence type="inferred from homology"/>
<evidence type="ECO:0000256" key="8">
    <source>
        <dbReference type="RuleBase" id="RU003684"/>
    </source>
</evidence>
<evidence type="ECO:0000256" key="1">
    <source>
        <dbReference type="ARBA" id="ARBA00022723"/>
    </source>
</evidence>
<evidence type="ECO:0000256" key="6">
    <source>
        <dbReference type="PIRSR" id="PIRSR036979-1"/>
    </source>
</evidence>
<dbReference type="PIRSF" id="PIRSF036979">
    <property type="entry name" value="Arginase"/>
    <property type="match status" value="1"/>
</dbReference>
<dbReference type="GO" id="GO:0050415">
    <property type="term" value="F:formimidoylglutamase activity"/>
    <property type="evidence" value="ECO:0007669"/>
    <property type="project" value="UniProtKB-UniRule"/>
</dbReference>
<keyword evidence="10" id="KW-1185">Reference proteome</keyword>
<dbReference type="SUPFAM" id="SSF52768">
    <property type="entry name" value="Arginase/deacetylase"/>
    <property type="match status" value="1"/>
</dbReference>
<dbReference type="PROSITE" id="PS51409">
    <property type="entry name" value="ARGINASE_2"/>
    <property type="match status" value="1"/>
</dbReference>
<comment type="similarity">
    <text evidence="7 8">Belongs to the arginase family.</text>
</comment>
<evidence type="ECO:0000256" key="2">
    <source>
        <dbReference type="ARBA" id="ARBA00022801"/>
    </source>
</evidence>